<dbReference type="AlphaFoldDB" id="A0A6G1D426"/>
<accession>A0A6G1D426</accession>
<dbReference type="InterPro" id="IPR055411">
    <property type="entry name" value="LRR_FXL15/At3g58940/PEG3-like"/>
</dbReference>
<name>A0A6G1D426_9ORYZ</name>
<comment type="caution">
    <text evidence="2">The sequence shown here is derived from an EMBL/GenBank/DDBJ whole genome shotgun (WGS) entry which is preliminary data.</text>
</comment>
<evidence type="ECO:0000313" key="2">
    <source>
        <dbReference type="EMBL" id="KAF0906874.1"/>
    </source>
</evidence>
<evidence type="ECO:0000259" key="1">
    <source>
        <dbReference type="Pfam" id="PF24758"/>
    </source>
</evidence>
<protein>
    <recommendedName>
        <fullName evidence="1">F-box/LRR-repeat protein 15/At3g58940/PEG3-like LRR domain-containing protein</fullName>
    </recommendedName>
</protein>
<proteinExistence type="predicted"/>
<dbReference type="EMBL" id="SPHZ02000007">
    <property type="protein sequence ID" value="KAF0906874.1"/>
    <property type="molecule type" value="Genomic_DNA"/>
</dbReference>
<dbReference type="OrthoDB" id="688227at2759"/>
<gene>
    <name evidence="2" type="ORF">E2562_013266</name>
</gene>
<organism evidence="2 3">
    <name type="scientific">Oryza meyeriana var. granulata</name>
    <dbReference type="NCBI Taxonomy" id="110450"/>
    <lineage>
        <taxon>Eukaryota</taxon>
        <taxon>Viridiplantae</taxon>
        <taxon>Streptophyta</taxon>
        <taxon>Embryophyta</taxon>
        <taxon>Tracheophyta</taxon>
        <taxon>Spermatophyta</taxon>
        <taxon>Magnoliopsida</taxon>
        <taxon>Liliopsida</taxon>
        <taxon>Poales</taxon>
        <taxon>Poaceae</taxon>
        <taxon>BOP clade</taxon>
        <taxon>Oryzoideae</taxon>
        <taxon>Oryzeae</taxon>
        <taxon>Oryzinae</taxon>
        <taxon>Oryza</taxon>
        <taxon>Oryza meyeriana</taxon>
    </lineage>
</organism>
<sequence>MEMMDRASIVAAVVDTFSSPMATFTQAAPTVVLARPVNPPHADWRGLPDDDVANILARLPVLDLFRIGYLFSPRWLDIWRARPLFLHDRQFTTPPIAADDVADAITNVLELHVAAADGDDLGVIVNQGEGGVINNDDGGDDHGGGLDVADEASEDGGVVDDDGPGVNVAIDGAAAAAPQGVVVGPGGVGADEGVISEDDIYDNASNDGIIQNGGYEIGRVHFFRVETTRWRLDHLDRWCAALQRGRAHAVYLANLAIPGHPHLPPVIRDCTSLLALHVFFFTVEVDDIDPLVRLRGLGLYGVTSEPSMIARVLHPQSEIQELIIHWTELDSIAVAATRLRYLRMYDNLVGTVAVDDAIQFRELYMYPTRPSRLTISGHNGAPSLRRIDSLDLFNTVLEIQGIVIQAGMVEQPPQMPSVRLLNLSVNYTEMRDRVPREIEQCFQFFNEPTIERMEAPVLEFHVAGGLRGLFLSPVRDSTAVQVLRLGEGTGDGVQENRVVEPK</sequence>
<dbReference type="Pfam" id="PF24758">
    <property type="entry name" value="LRR_At5g56370"/>
    <property type="match status" value="1"/>
</dbReference>
<feature type="domain" description="F-box/LRR-repeat protein 15/At3g58940/PEG3-like LRR" evidence="1">
    <location>
        <begin position="235"/>
        <end position="430"/>
    </location>
</feature>
<evidence type="ECO:0000313" key="3">
    <source>
        <dbReference type="Proteomes" id="UP000479710"/>
    </source>
</evidence>
<keyword evidence="3" id="KW-1185">Reference proteome</keyword>
<reference evidence="2 3" key="1">
    <citation type="submission" date="2019-11" db="EMBL/GenBank/DDBJ databases">
        <title>Whole genome sequence of Oryza granulata.</title>
        <authorList>
            <person name="Li W."/>
        </authorList>
    </citation>
    <scope>NUCLEOTIDE SEQUENCE [LARGE SCALE GENOMIC DNA]</scope>
    <source>
        <strain evidence="3">cv. Menghai</strain>
        <tissue evidence="2">Leaf</tissue>
    </source>
</reference>
<dbReference type="Proteomes" id="UP000479710">
    <property type="component" value="Unassembled WGS sequence"/>
</dbReference>